<dbReference type="WBParaSite" id="ACRNAN_Path_1505.g5862.t1">
    <property type="protein sequence ID" value="ACRNAN_Path_1505.g5862.t1"/>
    <property type="gene ID" value="ACRNAN_Path_1505.g5862"/>
</dbReference>
<dbReference type="Proteomes" id="UP000887540">
    <property type="component" value="Unplaced"/>
</dbReference>
<dbReference type="Pfam" id="PF00107">
    <property type="entry name" value="ADH_zinc_N"/>
    <property type="match status" value="1"/>
</dbReference>
<evidence type="ECO:0000313" key="3">
    <source>
        <dbReference type="WBParaSite" id="ACRNAN_Path_1505.g5862.t1"/>
    </source>
</evidence>
<dbReference type="AlphaFoldDB" id="A0A914C1B5"/>
<evidence type="ECO:0000313" key="2">
    <source>
        <dbReference type="Proteomes" id="UP000887540"/>
    </source>
</evidence>
<dbReference type="InterPro" id="IPR013154">
    <property type="entry name" value="ADH-like_N"/>
</dbReference>
<dbReference type="InterPro" id="IPR011032">
    <property type="entry name" value="GroES-like_sf"/>
</dbReference>
<dbReference type="Gene3D" id="3.40.50.720">
    <property type="entry name" value="NAD(P)-binding Rossmann-like Domain"/>
    <property type="match status" value="1"/>
</dbReference>
<name>A0A914C1B5_9BILA</name>
<proteinExistence type="predicted"/>
<dbReference type="SMART" id="SM00829">
    <property type="entry name" value="PKS_ER"/>
    <property type="match status" value="1"/>
</dbReference>
<dbReference type="InterPro" id="IPR013149">
    <property type="entry name" value="ADH-like_C"/>
</dbReference>
<dbReference type="SUPFAM" id="SSF50129">
    <property type="entry name" value="GroES-like"/>
    <property type="match status" value="1"/>
</dbReference>
<sequence>MYSKQFLKCRSSILRSYRNYKAAIVPSTASGVDIKDTKEIAPHDHEILIKVETAGVNYSDLMMMNGSYHLRPQTPFIPGYEMAGSIHSVGKNVQKWKEGDRILCLKTSGTGAFAEFCIADEQSDVILPLSYTIDADLAPSIAAYGSAYLGMKRLAMERRGNSFLILTSRGTLGLATMDLAQNVFEGLVFGASDSENKLEFLRDANVLSTFNWTDGKLVKNVHKNTFGKGVDYVIDTVGGDLFQQGISCLKTGGHILSLGFSSGVIPQLDILKLHQYNASVTGIWLGGRDKKEIEESLTQVIQLFDQGFLKGLKVNKYPLDNINACLEDMKSPNFFGKAVLTMY</sequence>
<dbReference type="PANTHER" id="PTHR43677">
    <property type="entry name" value="SHORT-CHAIN DEHYDROGENASE/REDUCTASE"/>
    <property type="match status" value="1"/>
</dbReference>
<keyword evidence="2" id="KW-1185">Reference proteome</keyword>
<protein>
    <submittedName>
        <fullName evidence="3">Enoyl reductase (ER) domain-containing protein</fullName>
    </submittedName>
</protein>
<dbReference type="GO" id="GO:0005739">
    <property type="term" value="C:mitochondrion"/>
    <property type="evidence" value="ECO:0007669"/>
    <property type="project" value="TreeGrafter"/>
</dbReference>
<dbReference type="Gene3D" id="3.90.180.10">
    <property type="entry name" value="Medium-chain alcohol dehydrogenases, catalytic domain"/>
    <property type="match status" value="1"/>
</dbReference>
<dbReference type="Pfam" id="PF08240">
    <property type="entry name" value="ADH_N"/>
    <property type="match status" value="1"/>
</dbReference>
<evidence type="ECO:0000259" key="1">
    <source>
        <dbReference type="SMART" id="SM00829"/>
    </source>
</evidence>
<accession>A0A914C1B5</accession>
<organism evidence="2 3">
    <name type="scientific">Acrobeloides nanus</name>
    <dbReference type="NCBI Taxonomy" id="290746"/>
    <lineage>
        <taxon>Eukaryota</taxon>
        <taxon>Metazoa</taxon>
        <taxon>Ecdysozoa</taxon>
        <taxon>Nematoda</taxon>
        <taxon>Chromadorea</taxon>
        <taxon>Rhabditida</taxon>
        <taxon>Tylenchina</taxon>
        <taxon>Cephalobomorpha</taxon>
        <taxon>Cephaloboidea</taxon>
        <taxon>Cephalobidae</taxon>
        <taxon>Acrobeloides</taxon>
    </lineage>
</organism>
<dbReference type="InterPro" id="IPR036291">
    <property type="entry name" value="NAD(P)-bd_dom_sf"/>
</dbReference>
<reference evidence="3" key="1">
    <citation type="submission" date="2022-11" db="UniProtKB">
        <authorList>
            <consortium name="WormBaseParasite"/>
        </authorList>
    </citation>
    <scope>IDENTIFICATION</scope>
</reference>
<feature type="domain" description="Enoyl reductase (ER)" evidence="1">
    <location>
        <begin position="27"/>
        <end position="340"/>
    </location>
</feature>
<dbReference type="InterPro" id="IPR051397">
    <property type="entry name" value="Zn-ADH-like_protein"/>
</dbReference>
<dbReference type="SUPFAM" id="SSF51735">
    <property type="entry name" value="NAD(P)-binding Rossmann-fold domains"/>
    <property type="match status" value="1"/>
</dbReference>
<dbReference type="PANTHER" id="PTHR43677:SF4">
    <property type="entry name" value="QUINONE OXIDOREDUCTASE-LIKE PROTEIN 2"/>
    <property type="match status" value="1"/>
</dbReference>
<dbReference type="GO" id="GO:0016491">
    <property type="term" value="F:oxidoreductase activity"/>
    <property type="evidence" value="ECO:0007669"/>
    <property type="project" value="InterPro"/>
</dbReference>
<dbReference type="InterPro" id="IPR020843">
    <property type="entry name" value="ER"/>
</dbReference>